<dbReference type="GO" id="GO:0080120">
    <property type="term" value="P:CAAX-box protein maturation"/>
    <property type="evidence" value="ECO:0007669"/>
    <property type="project" value="UniProtKB-ARBA"/>
</dbReference>
<feature type="transmembrane region" description="Helical" evidence="3">
    <location>
        <begin position="1471"/>
        <end position="1492"/>
    </location>
</feature>
<keyword evidence="7" id="KW-1185">Reference proteome</keyword>
<dbReference type="Gene3D" id="3.40.50.1820">
    <property type="entry name" value="alpha/beta hydrolase"/>
    <property type="match status" value="1"/>
</dbReference>
<feature type="region of interest" description="Disordered" evidence="2">
    <location>
        <begin position="914"/>
        <end position="979"/>
    </location>
</feature>
<feature type="compositionally biased region" description="Low complexity" evidence="2">
    <location>
        <begin position="771"/>
        <end position="782"/>
    </location>
</feature>
<feature type="region of interest" description="Disordered" evidence="2">
    <location>
        <begin position="539"/>
        <end position="581"/>
    </location>
</feature>
<feature type="compositionally biased region" description="Basic and acidic residues" evidence="2">
    <location>
        <begin position="934"/>
        <end position="956"/>
    </location>
</feature>
<feature type="compositionally biased region" description="Basic and acidic residues" evidence="2">
    <location>
        <begin position="848"/>
        <end position="858"/>
    </location>
</feature>
<dbReference type="Gramene" id="AUR62025308-RA">
    <property type="protein sequence ID" value="AUR62025308-RA:cds"/>
    <property type="gene ID" value="AUR62025308"/>
</dbReference>
<dbReference type="Pfam" id="PF02517">
    <property type="entry name" value="Rce1-like"/>
    <property type="match status" value="1"/>
</dbReference>
<dbReference type="GeneID" id="110715919"/>
<dbReference type="InterPro" id="IPR029058">
    <property type="entry name" value="AB_hydrolase_fold"/>
</dbReference>
<dbReference type="PANTHER" id="PTHR10794">
    <property type="entry name" value="ABHYDROLASE DOMAIN-CONTAINING PROTEIN"/>
    <property type="match status" value="1"/>
</dbReference>
<feature type="domain" description="CAAX prenyl protease 2/Lysostaphin resistance protein A-like" evidence="4">
    <location>
        <begin position="1573"/>
        <end position="1651"/>
    </location>
</feature>
<dbReference type="GO" id="GO:0047372">
    <property type="term" value="F:monoacylglycerol lipase activity"/>
    <property type="evidence" value="ECO:0007669"/>
    <property type="project" value="TreeGrafter"/>
</dbReference>
<reference evidence="6" key="1">
    <citation type="journal article" date="2017" name="Nature">
        <title>The genome of Chenopodium quinoa.</title>
        <authorList>
            <person name="Jarvis D.E."/>
            <person name="Ho Y.S."/>
            <person name="Lightfoot D.J."/>
            <person name="Schmoeckel S.M."/>
            <person name="Li B."/>
            <person name="Borm T.J.A."/>
            <person name="Ohyanagi H."/>
            <person name="Mineta K."/>
            <person name="Michell C.T."/>
            <person name="Saber N."/>
            <person name="Kharbatia N.M."/>
            <person name="Rupper R.R."/>
            <person name="Sharp A.R."/>
            <person name="Dally N."/>
            <person name="Boughton B.A."/>
            <person name="Woo Y.H."/>
            <person name="Gao G."/>
            <person name="Schijlen E.G.W.M."/>
            <person name="Guo X."/>
            <person name="Momin A.A."/>
            <person name="Negrao S."/>
            <person name="Al-Babili S."/>
            <person name="Gehring C."/>
            <person name="Roessner U."/>
            <person name="Jung C."/>
            <person name="Murphy K."/>
            <person name="Arold S.T."/>
            <person name="Gojobori T."/>
            <person name="van der Linden C.G."/>
            <person name="van Loo E.N."/>
            <person name="Jellen E.N."/>
            <person name="Maughan P.J."/>
            <person name="Tester M."/>
        </authorList>
    </citation>
    <scope>NUCLEOTIDE SEQUENCE [LARGE SCALE GENOMIC DNA]</scope>
    <source>
        <strain evidence="6">cv. PI 614886</strain>
    </source>
</reference>
<feature type="compositionally biased region" description="Basic and acidic residues" evidence="2">
    <location>
        <begin position="792"/>
        <end position="801"/>
    </location>
</feature>
<dbReference type="OrthoDB" id="5954035at2759"/>
<protein>
    <submittedName>
        <fullName evidence="6">Uncharacterized protein</fullName>
    </submittedName>
</protein>
<evidence type="ECO:0000256" key="3">
    <source>
        <dbReference type="SAM" id="Phobius"/>
    </source>
</evidence>
<dbReference type="PANTHER" id="PTHR10794:SF92">
    <property type="entry name" value="EMBRYOGENESIS-ASSOCIATED PROTEIN EMB8"/>
    <property type="match status" value="1"/>
</dbReference>
<dbReference type="GO" id="GO:0004175">
    <property type="term" value="F:endopeptidase activity"/>
    <property type="evidence" value="ECO:0007669"/>
    <property type="project" value="UniProtKB-ARBA"/>
</dbReference>
<feature type="region of interest" description="Disordered" evidence="2">
    <location>
        <begin position="665"/>
        <end position="875"/>
    </location>
</feature>
<dbReference type="InterPro" id="IPR050960">
    <property type="entry name" value="AB_hydrolase_4_sf"/>
</dbReference>
<dbReference type="OMA" id="GYFPVVM"/>
<feature type="domain" description="DUF7750" evidence="5">
    <location>
        <begin position="581"/>
        <end position="645"/>
    </location>
</feature>
<reference evidence="6" key="2">
    <citation type="submission" date="2021-03" db="UniProtKB">
        <authorList>
            <consortium name="EnsemblPlants"/>
        </authorList>
    </citation>
    <scope>IDENTIFICATION</scope>
</reference>
<feature type="transmembrane region" description="Helical" evidence="3">
    <location>
        <begin position="1660"/>
        <end position="1678"/>
    </location>
</feature>
<dbReference type="GO" id="GO:0034338">
    <property type="term" value="F:short-chain carboxylesterase activity"/>
    <property type="evidence" value="ECO:0007669"/>
    <property type="project" value="TreeGrafter"/>
</dbReference>
<sequence>MAIYTSAQLNPNSIPIFFYPPSSTSHLLHSTFRNREFRLWKKRRLKRNSKLLRNALEPSSTSASSALDFLSLLPLNWVPPAALGFASAFALSYSKFRNNNLLKSNSNLGSESDLESRVSDVGEWILFTSPTPFNRFVLLRCPSISFENGEEEDVSERLVKEEKHFVRLDSGRIQLSKNGGDEAKKEERENGVLEYQRVCVGTEDGGVISLDWPCNLDLSDERGLDTTVLLIPGTAKGSMDENVRSFVRECLRRGLFPVVMNPRGCAGSPLTTARLFTAADSDDICSAIQFITKARPRSTLTGVGLGYGANMLIKYLAEAGEKTPLTAATCIDNPFDLDEATRTSPYCNTIDNKLTGGLIDILKSNKELFQGRRKGFDVEKALAAESVRDFEEAISMVSFGFDSLEDFYSNSSTRKLVENLKVPVLFVQNDTGMVPLFSIPRGSIAENPFTSLLLCSCLPSTVNTISWYQHVATEWLTAVELGILKGRHPLLQDIDVTVKPSKGLALVEGRTADTSGRVDRLLNLAKLDSSDALVDPMKGMQRETDTLPSIHSMLNQNSKGSSDDEDSTKVTETSPVESDSGQVLPTAQVVMNMLDVTMPGTLKEEDKKKVLSAVDRGETLIKALQDAVPEDVRGKLTTSVSEILQAPGKNMNLDTLLSINHKAVPSSALKSDSKENAALRSDSENVNIDQPSSGDAKPDNSDSNQSDVNKLSEEATEPKVVDSNEGDTGLTKGLKDSQNSDEKSDNDASAKIVDQPVDSGGDGSDTTAKINSSSDSGGSTNSEAGVTPSTRSQDDETKLAESDISEIVGESKDLSEEQNKRSSAAEPEADTDEATPPPTSDSQISENGKGDSKTKGEDLQPLPDQNSAPESKIPTFSVSQAFDAFTGMDDSTQVAVNSVFGVLEDMITQLEEKSTENIDNEESENKDAINGSVVEKDGSSSELHLEKQMDGEDKENTNPLDIESVHAHDSNGSMKMGPTAASGKENNIEMLNLIVNNPGASNVKALDKEFVPKYILSKMQKVKHVGMDATTAPLLNYVPEDGHLLLLKQPGGIHVAVFDNKDKKEHTKLPQKENVIDNVIEPSYVIHDKETQDEPTEELMQKSHDKSVKHDNADRSKLFVKTTLLNSLKVEVSRRLNATDIEDMDAALAADMEAVAEAVYLAIHHEVEHNQELLFSGLDPDFQEWSRLINGDLIVEAISKVLQDTSYLKKVLPIGVVVGSTLASLRNCFDVAAGALDMDQDQFSVLKPDDILPQEVIQLPIDGIDLIPEKNLTKVKGSGASDGPGEDDVDKEEFKGLDGNTIMVGAVTAALGASALLTSQQDDFMANDGYETDDKHMKSESVQKEETVDDKDQSNIVTSLAEKAMSVAGPVVPTTQDGAVDQDRIVAMLAGLGQRGGALRLVGKLALLWGGLRGAMSLTDKLFSFLRIADQPLFLRVLGFSGMVLVLWSPVLVPLLPTLFQNLLTHTSSSIVELACIVGLYTAVIILIMQWGKGIRGYEDPFKQYGLDFTSPRKVQHFLIGLVGGVMLVISIHSLNAYLGFVKLSFPSSLGSSSLTFSAKIKAHGQLFLSAGQGLAVAAGVSFVEELLFRSWLLEEIAIDLGYHPGILLSGLAFALSQRSWQAIPGLWLLSLCLAGARLRKEGSLFIPIGLRTGLMASSYFLQTSGFVVYLSKIPWWIIGLHPFQPFSGVVGLLVALLLAVTLYPRQPRLKEGVPRTIRA</sequence>
<evidence type="ECO:0000259" key="4">
    <source>
        <dbReference type="Pfam" id="PF02517"/>
    </source>
</evidence>
<dbReference type="InterPro" id="IPR056652">
    <property type="entry name" value="DUF7750"/>
</dbReference>
<comment type="similarity">
    <text evidence="1">Belongs to the AB hydrolase superfamily. AB hydrolase 4 family.</text>
</comment>
<evidence type="ECO:0000313" key="6">
    <source>
        <dbReference type="EnsemblPlants" id="AUR62025308-RA:cds"/>
    </source>
</evidence>
<dbReference type="KEGG" id="cqi:110715919"/>
<dbReference type="RefSeq" id="XP_021750230.1">
    <property type="nucleotide sequence ID" value="XM_021894538.1"/>
</dbReference>
<dbReference type="EnsemblPlants" id="AUR62025308-RA">
    <property type="protein sequence ID" value="AUR62025308-RA:cds"/>
    <property type="gene ID" value="AUR62025308"/>
</dbReference>
<keyword evidence="3" id="KW-0472">Membrane</keyword>
<feature type="compositionally biased region" description="Basic and acidic residues" evidence="2">
    <location>
        <begin position="710"/>
        <end position="722"/>
    </location>
</feature>
<feature type="compositionally biased region" description="Polar residues" evidence="2">
    <location>
        <begin position="570"/>
        <end position="581"/>
    </location>
</feature>
<feature type="compositionally biased region" description="Basic and acidic residues" evidence="2">
    <location>
        <begin position="809"/>
        <end position="820"/>
    </location>
</feature>
<proteinExistence type="inferred from homology"/>
<dbReference type="InterPro" id="IPR003675">
    <property type="entry name" value="Rce1/LyrA-like_dom"/>
</dbReference>
<evidence type="ECO:0000259" key="5">
    <source>
        <dbReference type="Pfam" id="PF24930"/>
    </source>
</evidence>
<feature type="transmembrane region" description="Helical" evidence="3">
    <location>
        <begin position="1433"/>
        <end position="1459"/>
    </location>
</feature>
<feature type="compositionally biased region" description="Polar residues" evidence="2">
    <location>
        <begin position="863"/>
        <end position="875"/>
    </location>
</feature>
<feature type="compositionally biased region" description="Polar residues" evidence="2">
    <location>
        <begin position="546"/>
        <end position="560"/>
    </location>
</feature>
<evidence type="ECO:0000256" key="1">
    <source>
        <dbReference type="ARBA" id="ARBA00010884"/>
    </source>
</evidence>
<dbReference type="SUPFAM" id="SSF53474">
    <property type="entry name" value="alpha/beta-Hydrolases"/>
    <property type="match status" value="1"/>
</dbReference>
<name>A0A803M8T2_CHEQI</name>
<feature type="transmembrane region" description="Helical" evidence="3">
    <location>
        <begin position="1518"/>
        <end position="1542"/>
    </location>
</feature>
<feature type="transmembrane region" description="Helical" evidence="3">
    <location>
        <begin position="1684"/>
        <end position="1704"/>
    </location>
</feature>
<feature type="compositionally biased region" description="Polar residues" evidence="2">
    <location>
        <begin position="684"/>
        <end position="693"/>
    </location>
</feature>
<feature type="compositionally biased region" description="Basic and acidic residues" evidence="2">
    <location>
        <begin position="733"/>
        <end position="748"/>
    </location>
</feature>
<keyword evidence="3" id="KW-0812">Transmembrane</keyword>
<accession>A0A803M8T2</accession>
<evidence type="ECO:0000313" key="7">
    <source>
        <dbReference type="Proteomes" id="UP000596660"/>
    </source>
</evidence>
<feature type="compositionally biased region" description="Basic and acidic residues" evidence="2">
    <location>
        <begin position="671"/>
        <end position="683"/>
    </location>
</feature>
<dbReference type="Pfam" id="PF24930">
    <property type="entry name" value="DUF7750"/>
    <property type="match status" value="1"/>
</dbReference>
<keyword evidence="3" id="KW-1133">Transmembrane helix</keyword>
<gene>
    <name evidence="6" type="primary">LOC110715919</name>
</gene>
<dbReference type="Proteomes" id="UP000596660">
    <property type="component" value="Unplaced"/>
</dbReference>
<organism evidence="6 7">
    <name type="scientific">Chenopodium quinoa</name>
    <name type="common">Quinoa</name>
    <dbReference type="NCBI Taxonomy" id="63459"/>
    <lineage>
        <taxon>Eukaryota</taxon>
        <taxon>Viridiplantae</taxon>
        <taxon>Streptophyta</taxon>
        <taxon>Embryophyta</taxon>
        <taxon>Tracheophyta</taxon>
        <taxon>Spermatophyta</taxon>
        <taxon>Magnoliopsida</taxon>
        <taxon>eudicotyledons</taxon>
        <taxon>Gunneridae</taxon>
        <taxon>Pentapetalae</taxon>
        <taxon>Caryophyllales</taxon>
        <taxon>Chenopodiaceae</taxon>
        <taxon>Chenopodioideae</taxon>
        <taxon>Atripliceae</taxon>
        <taxon>Chenopodium</taxon>
    </lineage>
</organism>
<evidence type="ECO:0000256" key="2">
    <source>
        <dbReference type="SAM" id="MobiDB-lite"/>
    </source>
</evidence>